<evidence type="ECO:0000313" key="1">
    <source>
        <dbReference type="EMBL" id="ODA66872.1"/>
    </source>
</evidence>
<protein>
    <submittedName>
        <fullName evidence="1">Uncharacterized protein</fullName>
    </submittedName>
</protein>
<comment type="caution">
    <text evidence="1">The sequence shown here is derived from an EMBL/GenBank/DDBJ whole genome shotgun (WGS) entry which is preliminary data.</text>
</comment>
<sequence>MLYFTYPRRGGRVSYPAGYNREFEAADRWRPGRLWSLRDMLEVKAHAFVHAAAVSARVQAILESTNYGDKDDVVSGDTLNSLLEHLDDLSEAMKPLSLTLTQMAVDGMRSTAEAGSLKFGDVSGCYKNIQGRMFDELSLVSVFCIDRNRSKFYSADTPLFGESVEKKFKNAAFEVEEAGKCLALRRSTACVFHLMRVLEVGIRSVARSLSIDDPTKAGEKNWGKILKK</sequence>
<accession>A0A1E2RXJ4</accession>
<organism evidence="1 2">
    <name type="scientific">Methyloligella halotolerans</name>
    <dbReference type="NCBI Taxonomy" id="1177755"/>
    <lineage>
        <taxon>Bacteria</taxon>
        <taxon>Pseudomonadati</taxon>
        <taxon>Pseudomonadota</taxon>
        <taxon>Alphaproteobacteria</taxon>
        <taxon>Hyphomicrobiales</taxon>
        <taxon>Hyphomicrobiaceae</taxon>
        <taxon>Methyloligella</taxon>
    </lineage>
</organism>
<gene>
    <name evidence="1" type="ORF">A7A08_02169</name>
</gene>
<name>A0A1E2RXJ4_9HYPH</name>
<reference evidence="1 2" key="1">
    <citation type="submission" date="2016-07" db="EMBL/GenBank/DDBJ databases">
        <title>Draft genome sequence of Methyloligella halotolerans C2T (VKM B-2706T=CCUG 61687T=DSM 25045T), a halotolerant polyhydroxybutyrate accumulating methylotroph.</title>
        <authorList>
            <person name="Vasilenko O.V."/>
            <person name="Doronina N.V."/>
            <person name="Poroshina M.N."/>
            <person name="Tarlachkov S.V."/>
            <person name="Trotsenko Y.A."/>
        </authorList>
    </citation>
    <scope>NUCLEOTIDE SEQUENCE [LARGE SCALE GENOMIC DNA]</scope>
    <source>
        <strain evidence="1 2">VKM B-2706</strain>
    </source>
</reference>
<keyword evidence="2" id="KW-1185">Reference proteome</keyword>
<dbReference type="EMBL" id="MASI01000005">
    <property type="protein sequence ID" value="ODA66872.1"/>
    <property type="molecule type" value="Genomic_DNA"/>
</dbReference>
<dbReference type="STRING" id="1177755.A7A08_02169"/>
<dbReference type="Proteomes" id="UP000095087">
    <property type="component" value="Unassembled WGS sequence"/>
</dbReference>
<dbReference type="AlphaFoldDB" id="A0A1E2RXJ4"/>
<proteinExistence type="predicted"/>
<evidence type="ECO:0000313" key="2">
    <source>
        <dbReference type="Proteomes" id="UP000095087"/>
    </source>
</evidence>